<dbReference type="EMBL" id="CZQE01000148">
    <property type="protein sequence ID" value="CUS44417.1"/>
    <property type="molecule type" value="Genomic_DNA"/>
</dbReference>
<sequence length="330" mass="33535">MTDDQQLIESSESALQPEPELRNERREFFKAALGATAATVAGAGALSIATSASAATIADNDMGNFLLQIEYLVAQYYSFAVSGVGLPAAQLTGVGTAGAATGARQVTFTDPLVSQYAQEIAQDVAAHVAFLRTTLGSDGVTAQPAIDLGVTATSAFSKLAGAANVVTAGTAFDVYASDQNFLLGAFMIEDVIVTGYAAAAASITDKTILGQVLGLLSAHAHHASMIRSLLYAKGVATPTLRTNADSISDVRDSLDGVGSDASKDLDHGISPTTVNGNLVSNIVPANPEGIVLGRSAGQVLNIFYLNSAAVSSGGFFTAGLNGAVKASTVN</sequence>
<dbReference type="PANTHER" id="PTHR31694">
    <property type="entry name" value="DESICCATION-LIKE PROTEIN"/>
    <property type="match status" value="1"/>
</dbReference>
<dbReference type="Pfam" id="PF13668">
    <property type="entry name" value="Ferritin_2"/>
    <property type="match status" value="1"/>
</dbReference>
<feature type="region of interest" description="Disordered" evidence="1">
    <location>
        <begin position="1"/>
        <end position="21"/>
    </location>
</feature>
<protein>
    <submittedName>
        <fullName evidence="2">Dessication-associated protein</fullName>
    </submittedName>
</protein>
<accession>A0A160TKD8</accession>
<feature type="compositionally biased region" description="Polar residues" evidence="1">
    <location>
        <begin position="1"/>
        <end position="14"/>
    </location>
</feature>
<dbReference type="AlphaFoldDB" id="A0A160TKD8"/>
<dbReference type="InterPro" id="IPR052965">
    <property type="entry name" value="Pigment-catalase-like"/>
</dbReference>
<reference evidence="2" key="1">
    <citation type="submission" date="2015-10" db="EMBL/GenBank/DDBJ databases">
        <authorList>
            <person name="Gilbert D.G."/>
        </authorList>
    </citation>
    <scope>NUCLEOTIDE SEQUENCE</scope>
</reference>
<dbReference type="InterPro" id="IPR006311">
    <property type="entry name" value="TAT_signal"/>
</dbReference>
<dbReference type="PANTHER" id="PTHR31694:SF26">
    <property type="entry name" value="OS05G0151100 PROTEIN"/>
    <property type="match status" value="1"/>
</dbReference>
<proteinExistence type="predicted"/>
<name>A0A160TKD8_9ZZZZ</name>
<organism evidence="2">
    <name type="scientific">hydrothermal vent metagenome</name>
    <dbReference type="NCBI Taxonomy" id="652676"/>
    <lineage>
        <taxon>unclassified sequences</taxon>
        <taxon>metagenomes</taxon>
        <taxon>ecological metagenomes</taxon>
    </lineage>
</organism>
<evidence type="ECO:0000256" key="1">
    <source>
        <dbReference type="SAM" id="MobiDB-lite"/>
    </source>
</evidence>
<dbReference type="PROSITE" id="PS51318">
    <property type="entry name" value="TAT"/>
    <property type="match status" value="1"/>
</dbReference>
<evidence type="ECO:0000313" key="2">
    <source>
        <dbReference type="EMBL" id="CUS44417.1"/>
    </source>
</evidence>
<gene>
    <name evidence="2" type="ORF">MGWOODY_Smn2182</name>
</gene>